<dbReference type="SUPFAM" id="SSF51735">
    <property type="entry name" value="NAD(P)-binding Rossmann-fold domains"/>
    <property type="match status" value="1"/>
</dbReference>
<accession>A0A0B0DEZ8</accession>
<evidence type="ECO:0000259" key="1">
    <source>
        <dbReference type="Pfam" id="PF03435"/>
    </source>
</evidence>
<dbReference type="Pfam" id="PF03435">
    <property type="entry name" value="Sacchrp_dh_NADP"/>
    <property type="match status" value="1"/>
</dbReference>
<dbReference type="InterPro" id="IPR005097">
    <property type="entry name" value="Sacchrp_dh_NADP-bd"/>
</dbReference>
<sequence>MNAHVVVFGATGYTGRLVVESLVERGVRPVLAGRRERPLNQLACTLGGLDVRTADLAEPDSVRALVSEGDVLVTTVGPFERLGDVAADAAAAQGAHYLDSTGEVGFVRRLQKRYPAAASDDAAAPGDAPRGTMLPAFGYDYVPGILAGSLALERAGDRAETLRVGYFAPGAGPTGLSGGTMTTMLEELSKPFLVWRDHRWQKPGRIPRQHTFTVDGAKRSAVMVPGSEIVFLPDAFPKVANIEVFNGWFSAPGPVMKATLPVMAVAGSSSLARKALGKGITALTGSEGGPSASERAKSSSLAIAMVTDSRGETVSEVHVAGPNVYTLTGHLLAAGAEHVLKDRSRARGVVGPLQAFGMEGLVELCASAGLREVSPGAAR</sequence>
<dbReference type="InterPro" id="IPR036291">
    <property type="entry name" value="NAD(P)-bd_dom_sf"/>
</dbReference>
<proteinExistence type="predicted"/>
<evidence type="ECO:0000313" key="3">
    <source>
        <dbReference type="Proteomes" id="UP000030664"/>
    </source>
</evidence>
<dbReference type="STRING" id="223184.AS25_10375"/>
<organism evidence="2 3">
    <name type="scientific">Kocuria marina</name>
    <dbReference type="NCBI Taxonomy" id="223184"/>
    <lineage>
        <taxon>Bacteria</taxon>
        <taxon>Bacillati</taxon>
        <taxon>Actinomycetota</taxon>
        <taxon>Actinomycetes</taxon>
        <taxon>Micrococcales</taxon>
        <taxon>Micrococcaceae</taxon>
        <taxon>Kocuria</taxon>
    </lineage>
</organism>
<reference evidence="2 3" key="1">
    <citation type="submission" date="2014-09" db="EMBL/GenBank/DDBJ databases">
        <title>High-quality draft genome sequence of Kocuria marina SO9-6, an actinobacterium isolated from a copper mine.</title>
        <authorList>
            <person name="Castro D.B."/>
            <person name="Pereira L.B."/>
            <person name="Silva M.V."/>
            <person name="Silva B.P."/>
            <person name="Zanardi B.R."/>
            <person name="Carlos C."/>
            <person name="Belgini D.R."/>
            <person name="Limache E.G."/>
            <person name="Lacerda G.V."/>
            <person name="Nery M.B."/>
            <person name="Gomes M.B."/>
            <person name="Souza S."/>
            <person name="Silva T.M."/>
            <person name="Rodrigues V.D."/>
            <person name="Paulino L.C."/>
            <person name="Vicentini R."/>
            <person name="Ferraz L.F."/>
            <person name="Ottoboni L.M."/>
        </authorList>
    </citation>
    <scope>NUCLEOTIDE SEQUENCE [LARGE SCALE GENOMIC DNA]</scope>
    <source>
        <strain evidence="2 3">SO9-6</strain>
    </source>
</reference>
<dbReference type="PANTHER" id="PTHR43781">
    <property type="entry name" value="SACCHAROPINE DEHYDROGENASE"/>
    <property type="match status" value="1"/>
</dbReference>
<name>A0A0B0DEZ8_9MICC</name>
<dbReference type="EMBL" id="JROM01000045">
    <property type="protein sequence ID" value="KHE73829.1"/>
    <property type="molecule type" value="Genomic_DNA"/>
</dbReference>
<evidence type="ECO:0000313" key="2">
    <source>
        <dbReference type="EMBL" id="KHE73829.1"/>
    </source>
</evidence>
<dbReference type="PANTHER" id="PTHR43781:SF1">
    <property type="entry name" value="SACCHAROPINE DEHYDROGENASE"/>
    <property type="match status" value="1"/>
</dbReference>
<dbReference type="Proteomes" id="UP000030664">
    <property type="component" value="Unassembled WGS sequence"/>
</dbReference>
<feature type="domain" description="Saccharopine dehydrogenase NADP binding" evidence="1">
    <location>
        <begin position="5"/>
        <end position="101"/>
    </location>
</feature>
<protein>
    <recommendedName>
        <fullName evidence="1">Saccharopine dehydrogenase NADP binding domain-containing protein</fullName>
    </recommendedName>
</protein>
<dbReference type="Gene3D" id="3.40.50.720">
    <property type="entry name" value="NAD(P)-binding Rossmann-like Domain"/>
    <property type="match status" value="1"/>
</dbReference>
<dbReference type="AlphaFoldDB" id="A0A0B0DEZ8"/>
<dbReference type="RefSeq" id="WP_035964905.1">
    <property type="nucleotide sequence ID" value="NZ_JROM01000045.1"/>
</dbReference>
<dbReference type="eggNOG" id="COG3268">
    <property type="taxonomic scope" value="Bacteria"/>
</dbReference>
<gene>
    <name evidence="2" type="ORF">AS25_10375</name>
</gene>
<comment type="caution">
    <text evidence="2">The sequence shown here is derived from an EMBL/GenBank/DDBJ whole genome shotgun (WGS) entry which is preliminary data.</text>
</comment>